<feature type="transmembrane region" description="Helical" evidence="8">
    <location>
        <begin position="459"/>
        <end position="480"/>
    </location>
</feature>
<dbReference type="Pfam" id="PF06011">
    <property type="entry name" value="TRP"/>
    <property type="match status" value="1"/>
</dbReference>
<keyword evidence="6 8" id="KW-0472">Membrane</keyword>
<evidence type="ECO:0000256" key="1">
    <source>
        <dbReference type="ARBA" id="ARBA00004141"/>
    </source>
</evidence>
<feature type="region of interest" description="Disordered" evidence="7">
    <location>
        <begin position="916"/>
        <end position="938"/>
    </location>
</feature>
<feature type="transmembrane region" description="Helical" evidence="8">
    <location>
        <begin position="198"/>
        <end position="218"/>
    </location>
</feature>
<dbReference type="InterPro" id="IPR040241">
    <property type="entry name" value="TRP_Flc/Pkd2-like"/>
</dbReference>
<feature type="transmembrane region" description="Helical" evidence="8">
    <location>
        <begin position="433"/>
        <end position="453"/>
    </location>
</feature>
<feature type="transmembrane region" description="Helical" evidence="8">
    <location>
        <begin position="167"/>
        <end position="186"/>
    </location>
</feature>
<dbReference type="SMART" id="SM01320">
    <property type="entry name" value="TRP_N"/>
    <property type="match status" value="1"/>
</dbReference>
<feature type="chain" id="PRO_5040893508" evidence="9">
    <location>
        <begin position="24"/>
        <end position="1010"/>
    </location>
</feature>
<feature type="domain" description="ML-like" evidence="10">
    <location>
        <begin position="26"/>
        <end position="164"/>
    </location>
</feature>
<dbReference type="InterPro" id="IPR010308">
    <property type="entry name" value="TRP_C"/>
</dbReference>
<dbReference type="GO" id="GO:0009272">
    <property type="term" value="P:fungal-type cell wall biogenesis"/>
    <property type="evidence" value="ECO:0007669"/>
    <property type="project" value="TreeGrafter"/>
</dbReference>
<reference evidence="11" key="1">
    <citation type="submission" date="2023-04" db="EMBL/GenBank/DDBJ databases">
        <title>Candida boidinii NBRC 10035.</title>
        <authorList>
            <person name="Ichikawa N."/>
            <person name="Sato H."/>
            <person name="Tonouchi N."/>
        </authorList>
    </citation>
    <scope>NUCLEOTIDE SEQUENCE</scope>
    <source>
        <strain evidence="11">NBRC 10035</strain>
    </source>
</reference>
<feature type="compositionally biased region" description="Basic and acidic residues" evidence="7">
    <location>
        <begin position="752"/>
        <end position="763"/>
    </location>
</feature>
<feature type="transmembrane region" description="Helical" evidence="8">
    <location>
        <begin position="548"/>
        <end position="566"/>
    </location>
</feature>
<proteinExistence type="inferred from homology"/>
<feature type="transmembrane region" description="Helical" evidence="8">
    <location>
        <begin position="578"/>
        <end position="597"/>
    </location>
</feature>
<feature type="compositionally biased region" description="Low complexity" evidence="7">
    <location>
        <begin position="924"/>
        <end position="938"/>
    </location>
</feature>
<feature type="compositionally biased region" description="Low complexity" evidence="7">
    <location>
        <begin position="739"/>
        <end position="750"/>
    </location>
</feature>
<dbReference type="InterPro" id="IPR032800">
    <property type="entry name" value="TRP_N"/>
</dbReference>
<keyword evidence="4 9" id="KW-0732">Signal</keyword>
<comment type="caution">
    <text evidence="11">The sequence shown here is derived from an EMBL/GenBank/DDBJ whole genome shotgun (WGS) entry which is preliminary data.</text>
</comment>
<organism evidence="11 12">
    <name type="scientific">Candida boidinii</name>
    <name type="common">Yeast</name>
    <dbReference type="NCBI Taxonomy" id="5477"/>
    <lineage>
        <taxon>Eukaryota</taxon>
        <taxon>Fungi</taxon>
        <taxon>Dikarya</taxon>
        <taxon>Ascomycota</taxon>
        <taxon>Saccharomycotina</taxon>
        <taxon>Pichiomycetes</taxon>
        <taxon>Pichiales</taxon>
        <taxon>Pichiaceae</taxon>
        <taxon>Ogataea</taxon>
        <taxon>Ogataea/Candida clade</taxon>
    </lineage>
</organism>
<gene>
    <name evidence="11" type="ORF">Cboi02_000083100</name>
</gene>
<evidence type="ECO:0000256" key="4">
    <source>
        <dbReference type="ARBA" id="ARBA00022729"/>
    </source>
</evidence>
<keyword evidence="12" id="KW-1185">Reference proteome</keyword>
<evidence type="ECO:0000313" key="11">
    <source>
        <dbReference type="EMBL" id="GME67407.1"/>
    </source>
</evidence>
<feature type="region of interest" description="Disordered" evidence="7">
    <location>
        <begin position="991"/>
        <end position="1010"/>
    </location>
</feature>
<name>A0A9W6W7S2_CANBO</name>
<evidence type="ECO:0000256" key="2">
    <source>
        <dbReference type="ARBA" id="ARBA00010642"/>
    </source>
</evidence>
<comment type="similarity">
    <text evidence="2">Belongs to the transient receptor potential (TRP) ion channel family.</text>
</comment>
<accession>A0A9W6W7S2</accession>
<evidence type="ECO:0000259" key="10">
    <source>
        <dbReference type="SMART" id="SM01320"/>
    </source>
</evidence>
<dbReference type="GO" id="GO:0055085">
    <property type="term" value="P:transmembrane transport"/>
    <property type="evidence" value="ECO:0007669"/>
    <property type="project" value="TreeGrafter"/>
</dbReference>
<feature type="transmembrane region" description="Helical" evidence="8">
    <location>
        <begin position="377"/>
        <end position="399"/>
    </location>
</feature>
<dbReference type="GO" id="GO:0016020">
    <property type="term" value="C:membrane"/>
    <property type="evidence" value="ECO:0007669"/>
    <property type="project" value="UniProtKB-SubCell"/>
</dbReference>
<feature type="transmembrane region" description="Helical" evidence="8">
    <location>
        <begin position="609"/>
        <end position="638"/>
    </location>
</feature>
<sequence>MKFNLLISNLLILLLTFSNVAFAKRRLILADSMVSCMDSSQVAVSRFDIVFDADERAITYDIDITTELSGKLRASLEVQAFGFTIINKIIDVCDIGWKQFCPIYPGKIQIKSRTIIEQKYVNEVPGIAYTFPDIDAIARVYILDSNGNRVACLQVNCSNGRTVSHVGAQWATAVVAGIGLLASGILSAFGNSAAASHLSAVAISLFTYFQSVVIIAMLHVQEVPPIASAWSENLTWSMGLIRVTFMQKIFRWYIQATGGSPTLYLSSSQTPVLVQRSLDKVYEISSSFSSSYLTPLMNVVLPLISGSSASSSSLSSSYNREIGNTNDNGQIVRYTKPDDFLYEKRELNEALESTDSLVVLRGIERVGFKADIENTSIVVTGFTFFVLCGYVLVGAFLMFKTSAALGDRHNFFKKRLVSPDFHKNWKTIFKGVINRYVFIGFPQLVILSLWEFTVVDSPAVVVIAVLFLILVLAIMGWASYRTIKFGRLSVQTYKNPAALLYGDSSILNRYGFFYTMFDANKYWFGTVIIVYVFIKSIFVSLAQGSGKTQALVIFIIDLAFLIYSIIEKPYLNRVVNILNISISVVTTVNSFFFLFFSNLFGQPRRVSSIFGLIFFFMNAIFTVILLIMIIILTLLAIFSRNADVRFAPVNDDRNSFQKKYHRKNNNNSEFYGSGSDDEKRRANRLDDYGEDNSIDINELPEGADELLAMGAVARDHQKNWAGEMYKLKDYVENEHRLKSSSNVNSSSSGSDKNLDKPLELTKEEEGEDDGRIGSKLIHQLTAGKSKLFGSLRRKNSKKTSGATNAAAGAAGAGAAGAGAGMGTFSGAADTGNIAAAKTIKEIDGDNLDYHQDLPIDFEGIGELGRTTNTNQRSLNQMAALNADDDDRIAHEKIINKLPHAVAHYRTESDIPMISKFDEPPNFPNSASNNSINSKSHNYKNSYSNNSGYAISGDYEEVKPVDLYNNNASNHGYGFNSYNHGEFQDESDIFKNTYHKDGDSETSDSKNSYYI</sequence>
<feature type="transmembrane region" description="Helical" evidence="8">
    <location>
        <begin position="522"/>
        <end position="542"/>
    </location>
</feature>
<evidence type="ECO:0000256" key="6">
    <source>
        <dbReference type="ARBA" id="ARBA00023136"/>
    </source>
</evidence>
<protein>
    <submittedName>
        <fullName evidence="11">Unnamed protein product</fullName>
    </submittedName>
</protein>
<evidence type="ECO:0000256" key="7">
    <source>
        <dbReference type="SAM" id="MobiDB-lite"/>
    </source>
</evidence>
<keyword evidence="5 8" id="KW-1133">Transmembrane helix</keyword>
<evidence type="ECO:0000313" key="12">
    <source>
        <dbReference type="Proteomes" id="UP001165120"/>
    </source>
</evidence>
<dbReference type="EMBL" id="BSXN01000168">
    <property type="protein sequence ID" value="GME67407.1"/>
    <property type="molecule type" value="Genomic_DNA"/>
</dbReference>
<evidence type="ECO:0000256" key="8">
    <source>
        <dbReference type="SAM" id="Phobius"/>
    </source>
</evidence>
<evidence type="ECO:0000256" key="3">
    <source>
        <dbReference type="ARBA" id="ARBA00022692"/>
    </source>
</evidence>
<evidence type="ECO:0000256" key="9">
    <source>
        <dbReference type="SAM" id="SignalP"/>
    </source>
</evidence>
<dbReference type="PANTHER" id="PTHR31145:SF4">
    <property type="entry name" value="FLAVIN CARRIER PROTEIN 1-RELATED"/>
    <property type="match status" value="1"/>
</dbReference>
<feature type="region of interest" description="Disordered" evidence="7">
    <location>
        <begin position="738"/>
        <end position="773"/>
    </location>
</feature>
<feature type="signal peptide" evidence="9">
    <location>
        <begin position="1"/>
        <end position="23"/>
    </location>
</feature>
<evidence type="ECO:0000256" key="5">
    <source>
        <dbReference type="ARBA" id="ARBA00022989"/>
    </source>
</evidence>
<comment type="subcellular location">
    <subcellularLocation>
        <location evidence="1">Membrane</location>
        <topology evidence="1">Multi-pass membrane protein</topology>
    </subcellularLocation>
</comment>
<dbReference type="AlphaFoldDB" id="A0A9W6W7S2"/>
<dbReference type="Pfam" id="PF14558">
    <property type="entry name" value="TRP_N"/>
    <property type="match status" value="1"/>
</dbReference>
<keyword evidence="3 8" id="KW-0812">Transmembrane</keyword>
<dbReference type="Proteomes" id="UP001165120">
    <property type="component" value="Unassembled WGS sequence"/>
</dbReference>
<dbReference type="PANTHER" id="PTHR31145">
    <property type="entry name" value="INTEGRAL MEMBRANE PROTEIN (AFU_ORTHOLOGUE AFUA_7G01610)"/>
    <property type="match status" value="1"/>
</dbReference>